<dbReference type="Gene3D" id="3.30.70.560">
    <property type="entry name" value="7,8-Dihydro-6-hydroxymethylpterin-pyrophosphokinase HPPK"/>
    <property type="match status" value="1"/>
</dbReference>
<dbReference type="PANTHER" id="PTHR43071">
    <property type="entry name" value="2-AMINO-4-HYDROXY-6-HYDROXYMETHYLDIHYDROPTERIDINE PYROPHOSPHOKINASE"/>
    <property type="match status" value="1"/>
</dbReference>
<evidence type="ECO:0000256" key="2">
    <source>
        <dbReference type="ARBA" id="ARBA00005051"/>
    </source>
</evidence>
<dbReference type="PROSITE" id="PS00794">
    <property type="entry name" value="HPPK"/>
    <property type="match status" value="1"/>
</dbReference>
<keyword evidence="4" id="KW-0808">Transferase</keyword>
<dbReference type="STRING" id="375175.AYR53_07490"/>
<dbReference type="NCBIfam" id="TIGR01498">
    <property type="entry name" value="folK"/>
    <property type="match status" value="1"/>
</dbReference>
<dbReference type="UniPathway" id="UPA00077">
    <property type="reaction ID" value="UER00155"/>
</dbReference>
<dbReference type="AlphaFoldDB" id="A0A192H409"/>
<name>A0A192H409_9LACO</name>
<keyword evidence="5" id="KW-0547">Nucleotide-binding</keyword>
<protein>
    <recommendedName>
        <fullName evidence="3">2-amino-4-hydroxy-6-hydroxymethyldihydropteridine diphosphokinase</fullName>
        <ecNumber evidence="3">2.7.6.3</ecNumber>
    </recommendedName>
</protein>
<evidence type="ECO:0000256" key="1">
    <source>
        <dbReference type="ARBA" id="ARBA00000198"/>
    </source>
</evidence>
<dbReference type="CDD" id="cd00483">
    <property type="entry name" value="HPPK"/>
    <property type="match status" value="1"/>
</dbReference>
<keyword evidence="7" id="KW-0067">ATP-binding</keyword>
<evidence type="ECO:0000256" key="4">
    <source>
        <dbReference type="ARBA" id="ARBA00022679"/>
    </source>
</evidence>
<dbReference type="GO" id="GO:0046654">
    <property type="term" value="P:tetrahydrofolate biosynthetic process"/>
    <property type="evidence" value="ECO:0007669"/>
    <property type="project" value="UniProtKB-UniPathway"/>
</dbReference>
<dbReference type="InterPro" id="IPR035907">
    <property type="entry name" value="Hppk_sf"/>
</dbReference>
<dbReference type="Proteomes" id="UP000078582">
    <property type="component" value="Chromosome"/>
</dbReference>
<dbReference type="GO" id="GO:0016301">
    <property type="term" value="F:kinase activity"/>
    <property type="evidence" value="ECO:0007669"/>
    <property type="project" value="UniProtKB-KW"/>
</dbReference>
<keyword evidence="10" id="KW-1185">Reference proteome</keyword>
<keyword evidence="6 9" id="KW-0418">Kinase</keyword>
<dbReference type="PANTHER" id="PTHR43071:SF1">
    <property type="entry name" value="2-AMINO-4-HYDROXY-6-HYDROXYMETHYLDIHYDROPTERIDINE PYROPHOSPHOKINASE"/>
    <property type="match status" value="1"/>
</dbReference>
<comment type="catalytic activity">
    <reaction evidence="1">
        <text>6-hydroxymethyl-7,8-dihydropterin + ATP = (7,8-dihydropterin-6-yl)methyl diphosphate + AMP + H(+)</text>
        <dbReference type="Rhea" id="RHEA:11412"/>
        <dbReference type="ChEBI" id="CHEBI:15378"/>
        <dbReference type="ChEBI" id="CHEBI:30616"/>
        <dbReference type="ChEBI" id="CHEBI:44841"/>
        <dbReference type="ChEBI" id="CHEBI:72950"/>
        <dbReference type="ChEBI" id="CHEBI:456215"/>
        <dbReference type="EC" id="2.7.6.3"/>
    </reaction>
</comment>
<evidence type="ECO:0000256" key="5">
    <source>
        <dbReference type="ARBA" id="ARBA00022741"/>
    </source>
</evidence>
<gene>
    <name evidence="9" type="ORF">AYR53_07490</name>
</gene>
<dbReference type="GO" id="GO:0003848">
    <property type="term" value="F:2-amino-4-hydroxy-6-hydroxymethyldihydropteridine diphosphokinase activity"/>
    <property type="evidence" value="ECO:0007669"/>
    <property type="project" value="UniProtKB-EC"/>
</dbReference>
<dbReference type="GO" id="GO:0005524">
    <property type="term" value="F:ATP binding"/>
    <property type="evidence" value="ECO:0007669"/>
    <property type="project" value="UniProtKB-KW"/>
</dbReference>
<reference evidence="9 10" key="1">
    <citation type="submission" date="2016-03" db="EMBL/GenBank/DDBJ databases">
        <title>Pediococcus and Lactobacillus from brewery environment - whole genome sequencing and assembly.</title>
        <authorList>
            <person name="Behr J."/>
            <person name="Geissler A.J."/>
            <person name="Vogel R.F."/>
        </authorList>
    </citation>
    <scope>NUCLEOTIDE SEQUENCE [LARGE SCALE GENOMIC DNA]</scope>
    <source>
        <strain evidence="9 10">TMW 1.1989</strain>
    </source>
</reference>
<evidence type="ECO:0000256" key="3">
    <source>
        <dbReference type="ARBA" id="ARBA00013253"/>
    </source>
</evidence>
<dbReference type="Pfam" id="PF01288">
    <property type="entry name" value="HPPK"/>
    <property type="match status" value="1"/>
</dbReference>
<evidence type="ECO:0000256" key="7">
    <source>
        <dbReference type="ARBA" id="ARBA00022840"/>
    </source>
</evidence>
<evidence type="ECO:0000313" key="10">
    <source>
        <dbReference type="Proteomes" id="UP000078582"/>
    </source>
</evidence>
<proteinExistence type="predicted"/>
<dbReference type="GO" id="GO:0046656">
    <property type="term" value="P:folic acid biosynthetic process"/>
    <property type="evidence" value="ECO:0007669"/>
    <property type="project" value="UniProtKB-KW"/>
</dbReference>
<dbReference type="EC" id="2.7.6.3" evidence="3"/>
<dbReference type="SUPFAM" id="SSF55083">
    <property type="entry name" value="6-hydroxymethyl-7,8-dihydropterin pyrophosphokinase, HPPK"/>
    <property type="match status" value="1"/>
</dbReference>
<evidence type="ECO:0000313" key="9">
    <source>
        <dbReference type="EMBL" id="ANK63559.1"/>
    </source>
</evidence>
<dbReference type="EMBL" id="CP014873">
    <property type="protein sequence ID" value="ANK63559.1"/>
    <property type="molecule type" value="Genomic_DNA"/>
</dbReference>
<evidence type="ECO:0000256" key="8">
    <source>
        <dbReference type="ARBA" id="ARBA00022909"/>
    </source>
</evidence>
<comment type="pathway">
    <text evidence="2">Cofactor biosynthesis; tetrahydrofolate biosynthesis; 2-amino-4-hydroxy-6-hydroxymethyl-7,8-dihydropteridine diphosphate from 7,8-dihydroneopterin triphosphate: step 4/4.</text>
</comment>
<accession>A0A192H409</accession>
<dbReference type="OrthoDB" id="9808041at2"/>
<sequence>MHDVYLSLGANLGDRKQALRKAIMALKKDSEISVQQISNLYQTAPVGGVKQDDFYNCALYLRTSLTPTALLVKLQQIEAAGKRQRKVHWGPRTIDLDILLYDNLKIKTQSLTIPHSQMHRRAFVLIPLLEITTGKLHQRTLILLQNLGDQQQIEKIGSVFDEANRVEKD</sequence>
<dbReference type="InterPro" id="IPR000550">
    <property type="entry name" value="Hppk"/>
</dbReference>
<dbReference type="KEGG" id="lbt:AYR52_02370"/>
<evidence type="ECO:0000256" key="6">
    <source>
        <dbReference type="ARBA" id="ARBA00022777"/>
    </source>
</evidence>
<keyword evidence="8" id="KW-0289">Folate biosynthesis</keyword>
<organism evidence="9 10">
    <name type="scientific">Loigolactobacillus backii</name>
    <dbReference type="NCBI Taxonomy" id="375175"/>
    <lineage>
        <taxon>Bacteria</taxon>
        <taxon>Bacillati</taxon>
        <taxon>Bacillota</taxon>
        <taxon>Bacilli</taxon>
        <taxon>Lactobacillales</taxon>
        <taxon>Lactobacillaceae</taxon>
        <taxon>Loigolactobacillus</taxon>
    </lineage>
</organism>